<dbReference type="AlphaFoldDB" id="A0A2X1CGM4"/>
<evidence type="ECO:0000256" key="1">
    <source>
        <dbReference type="SAM" id="SignalP"/>
    </source>
</evidence>
<dbReference type="Pfam" id="PF10670">
    <property type="entry name" value="DUF4198"/>
    <property type="match status" value="1"/>
</dbReference>
<evidence type="ECO:0000313" key="3">
    <source>
        <dbReference type="Proteomes" id="UP000251186"/>
    </source>
</evidence>
<gene>
    <name evidence="2" type="ORF">NCTC11166_01502</name>
</gene>
<feature type="chain" id="PRO_5015851611" evidence="1">
    <location>
        <begin position="23"/>
        <end position="261"/>
    </location>
</feature>
<keyword evidence="2" id="KW-0472">Membrane</keyword>
<keyword evidence="1" id="KW-0732">Signal</keyword>
<dbReference type="GeneID" id="88838285"/>
<organism evidence="2 3">
    <name type="scientific">Brevundimonas vesicularis</name>
    <name type="common">Pseudomonas vesicularis</name>
    <dbReference type="NCBI Taxonomy" id="41276"/>
    <lineage>
        <taxon>Bacteria</taxon>
        <taxon>Pseudomonadati</taxon>
        <taxon>Pseudomonadota</taxon>
        <taxon>Alphaproteobacteria</taxon>
        <taxon>Caulobacterales</taxon>
        <taxon>Caulobacteraceae</taxon>
        <taxon>Brevundimonas</taxon>
    </lineage>
</organism>
<accession>A0A2X1CGM4</accession>
<feature type="signal peptide" evidence="1">
    <location>
        <begin position="1"/>
        <end position="22"/>
    </location>
</feature>
<name>A0A2X1CGM4_BREVE</name>
<dbReference type="EMBL" id="UAQP01000005">
    <property type="protein sequence ID" value="SPU53431.1"/>
    <property type="molecule type" value="Genomic_DNA"/>
</dbReference>
<proteinExistence type="predicted"/>
<dbReference type="RefSeq" id="WP_082854036.1">
    <property type="nucleotide sequence ID" value="NZ_UAQP01000005.1"/>
</dbReference>
<keyword evidence="2" id="KW-0812">Transmembrane</keyword>
<reference evidence="2 3" key="1">
    <citation type="submission" date="2018-06" db="EMBL/GenBank/DDBJ databases">
        <authorList>
            <consortium name="Pathogen Informatics"/>
            <person name="Doyle S."/>
        </authorList>
    </citation>
    <scope>NUCLEOTIDE SEQUENCE [LARGE SCALE GENOMIC DNA]</scope>
    <source>
        <strain evidence="2 3">NCTC11166</strain>
    </source>
</reference>
<protein>
    <submittedName>
        <fullName evidence="2">Nickel uptake substrate-specific transmembrane region</fullName>
    </submittedName>
</protein>
<sequence length="261" mass="27962">MNTRLMLTLATSLSLVAGGAVAHDFFLIPERFVGPAGQPLIVHATSSSDFPALNVGSPLARVGEARAMVNGRPAQVAVDAHRQSLRLTVSSADEGMAAVTLQTVWGESNWRPDQVETYLDEHPFSAEDIATVHRLLPAGATLQIRSRRLAKSLVCFQTCTPIPQGPTGLEVEFLPLFEPGQSMPAGFQLIRNGEPLAAHPVTIRFGPRERRTVVTDADGRLKLQDGVSGPIMLVAVTIDAPSQPGERFVTNNATLTFNAPV</sequence>
<dbReference type="Proteomes" id="UP000251186">
    <property type="component" value="Unassembled WGS sequence"/>
</dbReference>
<dbReference type="InterPro" id="IPR019613">
    <property type="entry name" value="DUF4198"/>
</dbReference>
<evidence type="ECO:0000313" key="2">
    <source>
        <dbReference type="EMBL" id="SPU53431.1"/>
    </source>
</evidence>